<dbReference type="Proteomes" id="UP001652661">
    <property type="component" value="Chromosome 3L"/>
</dbReference>
<feature type="transmembrane region" description="Helical" evidence="5">
    <location>
        <begin position="298"/>
        <end position="319"/>
    </location>
</feature>
<feature type="transmembrane region" description="Helical" evidence="5">
    <location>
        <begin position="143"/>
        <end position="167"/>
    </location>
</feature>
<evidence type="ECO:0000256" key="3">
    <source>
        <dbReference type="ARBA" id="ARBA00022989"/>
    </source>
</evidence>
<dbReference type="RefSeq" id="XP_017020751.1">
    <property type="nucleotide sequence ID" value="XM_017165262.3"/>
</dbReference>
<feature type="transmembrane region" description="Helical" evidence="5">
    <location>
        <begin position="112"/>
        <end position="137"/>
    </location>
</feature>
<dbReference type="AlphaFoldDB" id="A0A6P4ID19"/>
<dbReference type="PANTHER" id="PTHR22950">
    <property type="entry name" value="AMINO ACID TRANSPORTER"/>
    <property type="match status" value="1"/>
</dbReference>
<dbReference type="GO" id="GO:0005774">
    <property type="term" value="C:vacuolar membrane"/>
    <property type="evidence" value="ECO:0007669"/>
    <property type="project" value="TreeGrafter"/>
</dbReference>
<feature type="transmembrane region" description="Helical" evidence="5">
    <location>
        <begin position="215"/>
        <end position="235"/>
    </location>
</feature>
<dbReference type="Pfam" id="PF01490">
    <property type="entry name" value="Aa_trans"/>
    <property type="match status" value="1"/>
</dbReference>
<reference evidence="8" key="1">
    <citation type="submission" date="2025-08" db="UniProtKB">
        <authorList>
            <consortium name="RefSeq"/>
        </authorList>
    </citation>
    <scope>IDENTIFICATION</scope>
    <source>
        <strain evidence="8">14028-0561.14</strain>
        <tissue evidence="8">Whole fly</tissue>
    </source>
</reference>
<feature type="transmembrane region" description="Helical" evidence="5">
    <location>
        <begin position="49"/>
        <end position="72"/>
    </location>
</feature>
<feature type="domain" description="Amino acid transporter transmembrane" evidence="6">
    <location>
        <begin position="19"/>
        <end position="422"/>
    </location>
</feature>
<gene>
    <name evidence="8" type="primary">LOC108073575</name>
</gene>
<evidence type="ECO:0000313" key="8">
    <source>
        <dbReference type="RefSeq" id="XP_017020751.1"/>
    </source>
</evidence>
<feature type="transmembrane region" description="Helical" evidence="5">
    <location>
        <begin position="339"/>
        <end position="358"/>
    </location>
</feature>
<feature type="transmembrane region" description="Helical" evidence="5">
    <location>
        <begin position="174"/>
        <end position="195"/>
    </location>
</feature>
<dbReference type="OrthoDB" id="1684102at2759"/>
<evidence type="ECO:0000313" key="7">
    <source>
        <dbReference type="Proteomes" id="UP001652661"/>
    </source>
</evidence>
<dbReference type="InterPro" id="IPR013057">
    <property type="entry name" value="AA_transpt_TM"/>
</dbReference>
<feature type="transmembrane region" description="Helical" evidence="5">
    <location>
        <begin position="364"/>
        <end position="388"/>
    </location>
</feature>
<protein>
    <submittedName>
        <fullName evidence="8">Glutamate transporter polyphemus-like</fullName>
    </submittedName>
</protein>
<feature type="transmembrane region" description="Helical" evidence="5">
    <location>
        <begin position="400"/>
        <end position="422"/>
    </location>
</feature>
<comment type="subcellular location">
    <subcellularLocation>
        <location evidence="1">Membrane</location>
        <topology evidence="1">Multi-pass membrane protein</topology>
    </subcellularLocation>
</comment>
<name>A0A6P4ID19_DROKI</name>
<keyword evidence="7" id="KW-1185">Reference proteome</keyword>
<organism evidence="7 8">
    <name type="scientific">Drosophila kikkawai</name>
    <name type="common">Fruit fly</name>
    <dbReference type="NCBI Taxonomy" id="30033"/>
    <lineage>
        <taxon>Eukaryota</taxon>
        <taxon>Metazoa</taxon>
        <taxon>Ecdysozoa</taxon>
        <taxon>Arthropoda</taxon>
        <taxon>Hexapoda</taxon>
        <taxon>Insecta</taxon>
        <taxon>Pterygota</taxon>
        <taxon>Neoptera</taxon>
        <taxon>Endopterygota</taxon>
        <taxon>Diptera</taxon>
        <taxon>Brachycera</taxon>
        <taxon>Muscomorpha</taxon>
        <taxon>Ephydroidea</taxon>
        <taxon>Drosophilidae</taxon>
        <taxon>Drosophila</taxon>
        <taxon>Sophophora</taxon>
    </lineage>
</organism>
<evidence type="ECO:0000256" key="2">
    <source>
        <dbReference type="ARBA" id="ARBA00022692"/>
    </source>
</evidence>
<evidence type="ECO:0000256" key="1">
    <source>
        <dbReference type="ARBA" id="ARBA00004141"/>
    </source>
</evidence>
<evidence type="ECO:0000259" key="6">
    <source>
        <dbReference type="Pfam" id="PF01490"/>
    </source>
</evidence>
<feature type="transmembrane region" description="Helical" evidence="5">
    <location>
        <begin position="21"/>
        <end position="43"/>
    </location>
</feature>
<sequence length="438" mass="49083">MADKGDYNPYENRNVESPLSNWGAFVSLLKCIVGTGVLALPLAFHYAGIVMAIFLLLLCTFLLIHGMQLLIYSMVECSRRLQIGYSTFPEAMIYSFAQGPGCFRYCAKAGGYLVDGVLAFSHYGVCVVYIVFVASSFKQICDFYWVVWDVRIFIAVVGLLLIPIFLIRSLKWLVPFNLAAMVFIYSGFLVMFYYLFSGLPSLSERDIVFGKVENIGLFFGIALFAVSSVGVMIAIEAKMAKPETYLGWFGVLDLAIIVVLISYTLFGFFGYWRYGDKLQGSISLNLPTDEIASQVSKLLIAVAIFLTYPLSGYVVIDIIMTHYWNKNDELKHAKLKETAIRISFVILSTLNAVVAPNLGPLLSLVGAFTISLLNLIFPALIEICLYYPPEFNYGRWKWKLWKDIILIIVGTVILIEGTYFAIVAMVKEYGRSEDSGDK</sequence>
<keyword evidence="3 5" id="KW-1133">Transmembrane helix</keyword>
<proteinExistence type="predicted"/>
<dbReference type="GeneID" id="108073575"/>
<dbReference type="PANTHER" id="PTHR22950:SF340">
    <property type="entry name" value="AMINO ACID TRANSPORTER TRANSMEMBRANE DOMAIN-CONTAINING PROTEIN-RELATED"/>
    <property type="match status" value="1"/>
</dbReference>
<keyword evidence="2 5" id="KW-0812">Transmembrane</keyword>
<keyword evidence="4 5" id="KW-0472">Membrane</keyword>
<evidence type="ECO:0000256" key="5">
    <source>
        <dbReference type="SAM" id="Phobius"/>
    </source>
</evidence>
<accession>A0A6P4ID19</accession>
<evidence type="ECO:0000256" key="4">
    <source>
        <dbReference type="ARBA" id="ARBA00023136"/>
    </source>
</evidence>
<dbReference type="GO" id="GO:0015179">
    <property type="term" value="F:L-amino acid transmembrane transporter activity"/>
    <property type="evidence" value="ECO:0007669"/>
    <property type="project" value="TreeGrafter"/>
</dbReference>
<feature type="transmembrane region" description="Helical" evidence="5">
    <location>
        <begin position="247"/>
        <end position="272"/>
    </location>
</feature>